<accession>A0A402A2T4</accession>
<keyword evidence="2 3" id="KW-0802">TPR repeat</keyword>
<dbReference type="GO" id="GO:0046677">
    <property type="term" value="P:response to antibiotic"/>
    <property type="evidence" value="ECO:0007669"/>
    <property type="project" value="InterPro"/>
</dbReference>
<evidence type="ECO:0000313" key="6">
    <source>
        <dbReference type="EMBL" id="GCE13365.1"/>
    </source>
</evidence>
<dbReference type="RefSeq" id="WP_126580895.1">
    <property type="nucleotide sequence ID" value="NZ_BIFR01000001.1"/>
</dbReference>
<evidence type="ECO:0000256" key="4">
    <source>
        <dbReference type="SAM" id="MobiDB-lite"/>
    </source>
</evidence>
<dbReference type="InterPro" id="IPR019734">
    <property type="entry name" value="TPR_rpt"/>
</dbReference>
<evidence type="ECO:0000256" key="1">
    <source>
        <dbReference type="ARBA" id="ARBA00022737"/>
    </source>
</evidence>
<sequence length="690" mass="77285">MPNKHENPQVQQLLAQYPSLAHELQGMKPAAEISALLEPITLLPEEVQTAFLKALAQEKTVAAADVAMAMNTMSSQKDVRKEARKTIIRLESSEIYPQWTPPSVPTLSQAFELATEEDSELPDDAIFAELQSILAGAGNLFGGSDAEETVATFIDAWSSGTFDEAYRQLAETSPLREGLSEDEWVSRRQAWSNQAQPSGSKVAFIYTHDDGDEPAPLDAKIVYLHPTSPEQTGQPISVEIGWSLAFAETPIASTLPELPVATAIFQETGRHWFWTRYTLVEENDEWLITTMTDEGANTLQTPTEVLEERLQALQALAESLEEEDDDEDDDDNEEEDEEEFDEDDEDEEDEDDEEDDDEEFGQALAQMDEAIRMTTQSLHYYDALISQHPEAHPEYHQQAYAQAMLINEPERAAVYLQQLIEHVPELRGEALRELAFTYNTLIDAADDDEDDELAERFHTLTQQTLRQAIATDNAPAAYILLADLLLEDDETLDEAADLLAKAQKLTTDEKETALIEAGLAEVAQLRNQPAESLKHYQRVAALAPDFPNIWFHLGTLHHQLEQEEEAIPHLLRSIETNPTLIEAHAELAAIYTELGELKLARQVVQQGLEVDPESVDLTTMLALTYIQGNDLKSAEKYLQQAEALDDEGENELVQTVRSVLNQQKMKQRAQSKGPSKGSSSQHHHPKKKKK</sequence>
<dbReference type="EMBL" id="BIFR01000001">
    <property type="protein sequence ID" value="GCE13365.1"/>
    <property type="molecule type" value="Genomic_DNA"/>
</dbReference>
<dbReference type="PANTHER" id="PTHR45586:SF1">
    <property type="entry name" value="LIPOPOLYSACCHARIDE ASSEMBLY PROTEIN B"/>
    <property type="match status" value="1"/>
</dbReference>
<feature type="repeat" description="TPR" evidence="3">
    <location>
        <begin position="547"/>
        <end position="580"/>
    </location>
</feature>
<feature type="compositionally biased region" description="Basic residues" evidence="4">
    <location>
        <begin position="681"/>
        <end position="690"/>
    </location>
</feature>
<feature type="compositionally biased region" description="Acidic residues" evidence="4">
    <location>
        <begin position="319"/>
        <end position="359"/>
    </location>
</feature>
<feature type="region of interest" description="Disordered" evidence="4">
    <location>
        <begin position="654"/>
        <end position="690"/>
    </location>
</feature>
<evidence type="ECO:0000313" key="7">
    <source>
        <dbReference type="Proteomes" id="UP000287352"/>
    </source>
</evidence>
<evidence type="ECO:0000256" key="2">
    <source>
        <dbReference type="ARBA" id="ARBA00022803"/>
    </source>
</evidence>
<dbReference type="Pfam" id="PF13432">
    <property type="entry name" value="TPR_16"/>
    <property type="match status" value="1"/>
</dbReference>
<dbReference type="InterPro" id="IPR051012">
    <property type="entry name" value="CellSynth/LPSAsmb/PSIAsmb"/>
</dbReference>
<dbReference type="PROSITE" id="PS50005">
    <property type="entry name" value="TPR"/>
    <property type="match status" value="2"/>
</dbReference>
<dbReference type="PANTHER" id="PTHR45586">
    <property type="entry name" value="TPR REPEAT-CONTAINING PROTEIN PA4667"/>
    <property type="match status" value="1"/>
</dbReference>
<comment type="caution">
    <text evidence="6">The sequence shown here is derived from an EMBL/GenBank/DDBJ whole genome shotgun (WGS) entry which is preliminary data.</text>
</comment>
<feature type="compositionally biased region" description="Polar residues" evidence="4">
    <location>
        <begin position="654"/>
        <end position="664"/>
    </location>
</feature>
<dbReference type="Proteomes" id="UP000287352">
    <property type="component" value="Unassembled WGS sequence"/>
</dbReference>
<feature type="domain" description="NTF2-like N-terminal transpeptidase" evidence="5">
    <location>
        <begin position="146"/>
        <end position="206"/>
    </location>
</feature>
<evidence type="ECO:0000259" key="5">
    <source>
        <dbReference type="Pfam" id="PF05223"/>
    </source>
</evidence>
<dbReference type="SMART" id="SM00028">
    <property type="entry name" value="TPR"/>
    <property type="match status" value="4"/>
</dbReference>
<dbReference type="OrthoDB" id="137282at2"/>
<organism evidence="6 7">
    <name type="scientific">Tengunoibacter tsumagoiensis</name>
    <dbReference type="NCBI Taxonomy" id="2014871"/>
    <lineage>
        <taxon>Bacteria</taxon>
        <taxon>Bacillati</taxon>
        <taxon>Chloroflexota</taxon>
        <taxon>Ktedonobacteria</taxon>
        <taxon>Ktedonobacterales</taxon>
        <taxon>Dictyobacteraceae</taxon>
        <taxon>Tengunoibacter</taxon>
    </lineage>
</organism>
<feature type="repeat" description="TPR" evidence="3">
    <location>
        <begin position="581"/>
        <end position="614"/>
    </location>
</feature>
<name>A0A402A2T4_9CHLR</name>
<evidence type="ECO:0000256" key="3">
    <source>
        <dbReference type="PROSITE-ProRule" id="PRU00339"/>
    </source>
</evidence>
<dbReference type="AlphaFoldDB" id="A0A402A2T4"/>
<dbReference type="Pfam" id="PF05223">
    <property type="entry name" value="MecA_N"/>
    <property type="match status" value="1"/>
</dbReference>
<dbReference type="Pfam" id="PF13181">
    <property type="entry name" value="TPR_8"/>
    <property type="match status" value="2"/>
</dbReference>
<dbReference type="InterPro" id="IPR011990">
    <property type="entry name" value="TPR-like_helical_dom_sf"/>
</dbReference>
<keyword evidence="7" id="KW-1185">Reference proteome</keyword>
<proteinExistence type="predicted"/>
<feature type="region of interest" description="Disordered" evidence="4">
    <location>
        <begin position="318"/>
        <end position="359"/>
    </location>
</feature>
<protein>
    <recommendedName>
        <fullName evidence="5">NTF2-like N-terminal transpeptidase domain-containing protein</fullName>
    </recommendedName>
</protein>
<dbReference type="SUPFAM" id="SSF48452">
    <property type="entry name" value="TPR-like"/>
    <property type="match status" value="2"/>
</dbReference>
<dbReference type="InterPro" id="IPR007887">
    <property type="entry name" value="MecA_N"/>
</dbReference>
<gene>
    <name evidence="6" type="ORF">KTT_32240</name>
</gene>
<dbReference type="Gene3D" id="1.25.40.10">
    <property type="entry name" value="Tetratricopeptide repeat domain"/>
    <property type="match status" value="1"/>
</dbReference>
<keyword evidence="1" id="KW-0677">Repeat</keyword>
<feature type="compositionally biased region" description="Low complexity" evidence="4">
    <location>
        <begin position="670"/>
        <end position="680"/>
    </location>
</feature>
<reference evidence="7" key="1">
    <citation type="submission" date="2018-12" db="EMBL/GenBank/DDBJ databases">
        <title>Tengunoibacter tsumagoiensis gen. nov., sp. nov., Dictyobacter kobayashii sp. nov., D. alpinus sp. nov., and D. joshuensis sp. nov. and description of Dictyobacteraceae fam. nov. within the order Ktedonobacterales isolated from Tengu-no-mugimeshi.</title>
        <authorList>
            <person name="Wang C.M."/>
            <person name="Zheng Y."/>
            <person name="Sakai Y."/>
            <person name="Toyoda A."/>
            <person name="Minakuchi Y."/>
            <person name="Abe K."/>
            <person name="Yokota A."/>
            <person name="Yabe S."/>
        </authorList>
    </citation>
    <scope>NUCLEOTIDE SEQUENCE [LARGE SCALE GENOMIC DNA]</scope>
    <source>
        <strain evidence="7">Uno3</strain>
    </source>
</reference>